<keyword evidence="10" id="KW-0436">Ligase</keyword>
<name>A0ABW8T7U1_9CLOT</name>
<proteinExistence type="predicted"/>
<dbReference type="InterPro" id="IPR001882">
    <property type="entry name" value="Biotin_BS"/>
</dbReference>
<evidence type="ECO:0000313" key="11">
    <source>
        <dbReference type="Proteomes" id="UP001623591"/>
    </source>
</evidence>
<keyword evidence="3 8" id="KW-0444">Lipid biosynthesis</keyword>
<evidence type="ECO:0000256" key="5">
    <source>
        <dbReference type="ARBA" id="ARBA00023098"/>
    </source>
</evidence>
<dbReference type="Proteomes" id="UP001623591">
    <property type="component" value="Unassembled WGS sequence"/>
</dbReference>
<comment type="caution">
    <text evidence="10">The sequence shown here is derived from an EMBL/GenBank/DDBJ whole genome shotgun (WGS) entry which is preliminary data.</text>
</comment>
<evidence type="ECO:0000313" key="10">
    <source>
        <dbReference type="EMBL" id="MFL0248631.1"/>
    </source>
</evidence>
<dbReference type="PROSITE" id="PS50968">
    <property type="entry name" value="BIOTINYL_LIPOYL"/>
    <property type="match status" value="1"/>
</dbReference>
<reference evidence="10 11" key="1">
    <citation type="submission" date="2024-11" db="EMBL/GenBank/DDBJ databases">
        <authorList>
            <person name="Heng Y.C."/>
            <person name="Lim A.C.H."/>
            <person name="Lee J.K.Y."/>
            <person name="Kittelmann S."/>
        </authorList>
    </citation>
    <scope>NUCLEOTIDE SEQUENCE [LARGE SCALE GENOMIC DNA]</scope>
    <source>
        <strain evidence="10 11">WILCCON 0185</strain>
    </source>
</reference>
<evidence type="ECO:0000256" key="8">
    <source>
        <dbReference type="RuleBase" id="RU364072"/>
    </source>
</evidence>
<gene>
    <name evidence="10" type="primary">accB</name>
    <name evidence="10" type="ORF">ACJDUG_16935</name>
</gene>
<keyword evidence="7 8" id="KW-0092">Biotin</keyword>
<dbReference type="PANTHER" id="PTHR45266">
    <property type="entry name" value="OXALOACETATE DECARBOXYLASE ALPHA CHAIN"/>
    <property type="match status" value="1"/>
</dbReference>
<dbReference type="Gene3D" id="2.40.50.100">
    <property type="match status" value="1"/>
</dbReference>
<evidence type="ECO:0000256" key="6">
    <source>
        <dbReference type="ARBA" id="ARBA00023160"/>
    </source>
</evidence>
<dbReference type="Pfam" id="PF00364">
    <property type="entry name" value="Biotin_lipoyl"/>
    <property type="match status" value="1"/>
</dbReference>
<organism evidence="10 11">
    <name type="scientific">Candidatus Clostridium stratigraminis</name>
    <dbReference type="NCBI Taxonomy" id="3381661"/>
    <lineage>
        <taxon>Bacteria</taxon>
        <taxon>Bacillati</taxon>
        <taxon>Bacillota</taxon>
        <taxon>Clostridia</taxon>
        <taxon>Eubacteriales</taxon>
        <taxon>Clostridiaceae</taxon>
        <taxon>Clostridium</taxon>
    </lineage>
</organism>
<keyword evidence="4 8" id="KW-0276">Fatty acid metabolism</keyword>
<feature type="domain" description="Lipoyl-binding" evidence="9">
    <location>
        <begin position="79"/>
        <end position="155"/>
    </location>
</feature>
<dbReference type="InterPro" id="IPR001249">
    <property type="entry name" value="AcCoA_biotinCC"/>
</dbReference>
<evidence type="ECO:0000256" key="1">
    <source>
        <dbReference type="ARBA" id="ARBA00005194"/>
    </source>
</evidence>
<evidence type="ECO:0000259" key="9">
    <source>
        <dbReference type="PROSITE" id="PS50968"/>
    </source>
</evidence>
<dbReference type="GO" id="GO:0003989">
    <property type="term" value="F:acetyl-CoA carboxylase activity"/>
    <property type="evidence" value="ECO:0007669"/>
    <property type="project" value="UniProtKB-EC"/>
</dbReference>
<dbReference type="PANTHER" id="PTHR45266:SF3">
    <property type="entry name" value="OXALOACETATE DECARBOXYLASE ALPHA CHAIN"/>
    <property type="match status" value="1"/>
</dbReference>
<sequence length="158" mass="17710">MDYKAIQELIKAVNDSNLTAVEIESDGVKIKLEKRQEFITMERIPQVIKTIPQEEQISAIKETPKIQEAVKAEPAKKEGILVTSPIVGTFYTSPSPDSESFVTVGSKIKKGQVLCIIEAMKLMNEIESEVDGEIIEVLAEKEQMVEYGEPLFRILEAR</sequence>
<keyword evidence="11" id="KW-1185">Reference proteome</keyword>
<protein>
    <recommendedName>
        <fullName evidence="2 8">Biotin carboxyl carrier protein of acetyl-CoA carboxylase</fullName>
    </recommendedName>
</protein>
<comment type="function">
    <text evidence="8">This protein is a component of the acetyl coenzyme A carboxylase complex; first, biotin carboxylase catalyzes the carboxylation of the carrier protein and then the transcarboxylase transfers the carboxyl group to form malonyl-CoA.</text>
</comment>
<dbReference type="RefSeq" id="WP_406771059.1">
    <property type="nucleotide sequence ID" value="NZ_JBJHZZ010000023.1"/>
</dbReference>
<evidence type="ECO:0000256" key="7">
    <source>
        <dbReference type="ARBA" id="ARBA00023267"/>
    </source>
</evidence>
<dbReference type="InterPro" id="IPR050709">
    <property type="entry name" value="Biotin_Carboxyl_Carrier/Decarb"/>
</dbReference>
<dbReference type="PROSITE" id="PS00188">
    <property type="entry name" value="BIOTIN"/>
    <property type="match status" value="1"/>
</dbReference>
<dbReference type="NCBIfam" id="TIGR00531">
    <property type="entry name" value="BCCP"/>
    <property type="match status" value="1"/>
</dbReference>
<evidence type="ECO:0000256" key="3">
    <source>
        <dbReference type="ARBA" id="ARBA00022516"/>
    </source>
</evidence>
<keyword evidence="5 8" id="KW-0443">Lipid metabolism</keyword>
<dbReference type="CDD" id="cd06850">
    <property type="entry name" value="biotinyl_domain"/>
    <property type="match status" value="1"/>
</dbReference>
<dbReference type="SUPFAM" id="SSF51230">
    <property type="entry name" value="Single hybrid motif"/>
    <property type="match status" value="1"/>
</dbReference>
<dbReference type="EMBL" id="JBJHZZ010000023">
    <property type="protein sequence ID" value="MFL0248631.1"/>
    <property type="molecule type" value="Genomic_DNA"/>
</dbReference>
<dbReference type="InterPro" id="IPR000089">
    <property type="entry name" value="Biotin_lipoyl"/>
</dbReference>
<evidence type="ECO:0000256" key="2">
    <source>
        <dbReference type="ARBA" id="ARBA00017562"/>
    </source>
</evidence>
<dbReference type="PRINTS" id="PR01071">
    <property type="entry name" value="ACOABIOTINCC"/>
</dbReference>
<keyword evidence="6 8" id="KW-0275">Fatty acid biosynthesis</keyword>
<comment type="pathway">
    <text evidence="1 8">Lipid metabolism; fatty acid biosynthesis.</text>
</comment>
<accession>A0ABW8T7U1</accession>
<dbReference type="InterPro" id="IPR011053">
    <property type="entry name" value="Single_hybrid_motif"/>
</dbReference>
<evidence type="ECO:0000256" key="4">
    <source>
        <dbReference type="ARBA" id="ARBA00022832"/>
    </source>
</evidence>